<evidence type="ECO:0008006" key="5">
    <source>
        <dbReference type="Google" id="ProtNLM"/>
    </source>
</evidence>
<evidence type="ECO:0000256" key="2">
    <source>
        <dbReference type="SAM" id="MobiDB-lite"/>
    </source>
</evidence>
<evidence type="ECO:0000313" key="4">
    <source>
        <dbReference type="Proteomes" id="UP000635477"/>
    </source>
</evidence>
<feature type="compositionally biased region" description="Acidic residues" evidence="2">
    <location>
        <begin position="35"/>
        <end position="44"/>
    </location>
</feature>
<dbReference type="Pfam" id="PF13489">
    <property type="entry name" value="Methyltransf_23"/>
    <property type="match status" value="1"/>
</dbReference>
<dbReference type="PANTHER" id="PTHR43591:SF10">
    <property type="entry name" value="ABC TRANSMEMBRANE TYPE-1 DOMAIN-CONTAINING PROTEIN-RELATED"/>
    <property type="match status" value="1"/>
</dbReference>
<comment type="similarity">
    <text evidence="1">Belongs to the methyltransferase superfamily. LaeA methyltransferase family.</text>
</comment>
<proteinExistence type="inferred from homology"/>
<reference evidence="3" key="2">
    <citation type="submission" date="2020-05" db="EMBL/GenBank/DDBJ databases">
        <authorList>
            <person name="Kim H.-S."/>
            <person name="Proctor R.H."/>
            <person name="Brown D.W."/>
        </authorList>
    </citation>
    <scope>NUCLEOTIDE SEQUENCE</scope>
    <source>
        <strain evidence="3">NRRL 22465</strain>
    </source>
</reference>
<comment type="caution">
    <text evidence="3">The sequence shown here is derived from an EMBL/GenBank/DDBJ whole genome shotgun (WGS) entry which is preliminary data.</text>
</comment>
<feature type="compositionally biased region" description="Low complexity" evidence="2">
    <location>
        <begin position="1"/>
        <end position="18"/>
    </location>
</feature>
<dbReference type="EMBL" id="JABEYC010000153">
    <property type="protein sequence ID" value="KAF4981730.1"/>
    <property type="molecule type" value="Genomic_DNA"/>
</dbReference>
<feature type="compositionally biased region" description="Low complexity" evidence="2">
    <location>
        <begin position="45"/>
        <end position="56"/>
    </location>
</feature>
<dbReference type="CDD" id="cd02440">
    <property type="entry name" value="AdoMet_MTases"/>
    <property type="match status" value="1"/>
</dbReference>
<accession>A0A8H4UR85</accession>
<dbReference type="Proteomes" id="UP000635477">
    <property type="component" value="Unassembled WGS sequence"/>
</dbReference>
<evidence type="ECO:0000313" key="3">
    <source>
        <dbReference type="EMBL" id="KAF4981730.1"/>
    </source>
</evidence>
<dbReference type="Gene3D" id="3.40.50.150">
    <property type="entry name" value="Vaccinia Virus protein VP39"/>
    <property type="match status" value="1"/>
</dbReference>
<feature type="region of interest" description="Disordered" evidence="2">
    <location>
        <begin position="1"/>
        <end position="56"/>
    </location>
</feature>
<organism evidence="3 4">
    <name type="scientific">Fusarium zealandicum</name>
    <dbReference type="NCBI Taxonomy" id="1053134"/>
    <lineage>
        <taxon>Eukaryota</taxon>
        <taxon>Fungi</taxon>
        <taxon>Dikarya</taxon>
        <taxon>Ascomycota</taxon>
        <taxon>Pezizomycotina</taxon>
        <taxon>Sordariomycetes</taxon>
        <taxon>Hypocreomycetidae</taxon>
        <taxon>Hypocreales</taxon>
        <taxon>Nectriaceae</taxon>
        <taxon>Fusarium</taxon>
        <taxon>Fusarium staphyleae species complex</taxon>
    </lineage>
</organism>
<protein>
    <recommendedName>
        <fullName evidence="5">Methyltransferase</fullName>
    </recommendedName>
</protein>
<dbReference type="OrthoDB" id="2013972at2759"/>
<reference evidence="3" key="1">
    <citation type="journal article" date="2020" name="BMC Genomics">
        <title>Correction to: Identification and distribution of gene clusters required for synthesis of sphingolipid metabolism inhibitors in diverse species of the filamentous fungus Fusarium.</title>
        <authorList>
            <person name="Kim H.S."/>
            <person name="Lohmar J.M."/>
            <person name="Busman M."/>
            <person name="Brown D.W."/>
            <person name="Naumann T.A."/>
            <person name="Divon H.H."/>
            <person name="Lysoe E."/>
            <person name="Uhlig S."/>
            <person name="Proctor R.H."/>
        </authorList>
    </citation>
    <scope>NUCLEOTIDE SEQUENCE</scope>
    <source>
        <strain evidence="3">NRRL 22465</strain>
    </source>
</reference>
<dbReference type="InterPro" id="IPR029063">
    <property type="entry name" value="SAM-dependent_MTases_sf"/>
</dbReference>
<gene>
    <name evidence="3" type="ORF">FZEAL_2532</name>
</gene>
<dbReference type="AlphaFoldDB" id="A0A8H4UR85"/>
<sequence>MSSPPTTTEAPSAAAAEAAVDDGILPASHWQHATEEEDDQDTDADSTTGQSVSSSTDSLRSSIYEYRKINGRTFHRDAHYWASNDEKQSESLDINHHALTLACDGKLHLAPLEKDKILARIWAIDFADEYPGAEVIGTDISPIQSSWVPPNLRFEIDDCTREWTFAPDSVDYIHMRWLIGSISRWDDLFTQAYRCCRPGGWVESFEPSPFITSDDGSVKEDSAMGQWGKFFIKGGKQFGLGFTIAEEDKQKKAMEAAGFVDVQEFNFKTPLGRWPKEERLKELGEYGSLVMLSDTEGSVLFMASTLGWSEAEIHVYIAHLRREIQSGRYHPFYRQKVVWGRKPA</sequence>
<name>A0A8H4UR85_9HYPO</name>
<keyword evidence="4" id="KW-1185">Reference proteome</keyword>
<dbReference type="SUPFAM" id="SSF53335">
    <property type="entry name" value="S-adenosyl-L-methionine-dependent methyltransferases"/>
    <property type="match status" value="1"/>
</dbReference>
<evidence type="ECO:0000256" key="1">
    <source>
        <dbReference type="ARBA" id="ARBA00038158"/>
    </source>
</evidence>
<dbReference type="PANTHER" id="PTHR43591">
    <property type="entry name" value="METHYLTRANSFERASE"/>
    <property type="match status" value="1"/>
</dbReference>
<dbReference type="GO" id="GO:0008168">
    <property type="term" value="F:methyltransferase activity"/>
    <property type="evidence" value="ECO:0007669"/>
    <property type="project" value="TreeGrafter"/>
</dbReference>